<protein>
    <submittedName>
        <fullName evidence="2">Uncharacterized protein</fullName>
    </submittedName>
</protein>
<dbReference type="Proteomes" id="UP000553948">
    <property type="component" value="Unassembled WGS sequence"/>
</dbReference>
<organism evidence="2 3">
    <name type="scientific">Pseudomonas putida</name>
    <name type="common">Arthrobacter siderocapsulatus</name>
    <dbReference type="NCBI Taxonomy" id="303"/>
    <lineage>
        <taxon>Bacteria</taxon>
        <taxon>Pseudomonadati</taxon>
        <taxon>Pseudomonadota</taxon>
        <taxon>Gammaproteobacteria</taxon>
        <taxon>Pseudomonadales</taxon>
        <taxon>Pseudomonadaceae</taxon>
        <taxon>Pseudomonas</taxon>
    </lineage>
</organism>
<reference evidence="2 3" key="1">
    <citation type="submission" date="2020-07" db="EMBL/GenBank/DDBJ databases">
        <title>Diversity of carbapenemase encoding genes among Pseudomonas putida group clinical isolates in a tertiary Brazilian hospital.</title>
        <authorList>
            <person name="Alberto-Lei F."/>
            <person name="Nodari C.S."/>
            <person name="Streling A.P."/>
            <person name="Paulino J.T."/>
            <person name="Bessa-Neto F.O."/>
            <person name="Cayo R."/>
            <person name="Gales A.C."/>
        </authorList>
    </citation>
    <scope>NUCLEOTIDE SEQUENCE [LARGE SCALE GENOMIC DNA]</scope>
    <source>
        <strain evidence="2 3">12464</strain>
    </source>
</reference>
<name>A0A7W2L6H7_PSEPU</name>
<evidence type="ECO:0000313" key="3">
    <source>
        <dbReference type="Proteomes" id="UP000553948"/>
    </source>
</evidence>
<accession>A0A7W2L6H7</accession>
<proteinExistence type="predicted"/>
<evidence type="ECO:0000256" key="1">
    <source>
        <dbReference type="SAM" id="MobiDB-lite"/>
    </source>
</evidence>
<sequence length="69" mass="7403">MATGWLGWPPSVAWTTPLPELFMALDAKLEWAQMTNPFGTGKGNGSKPKPTASGVAEKLRMALTGRKES</sequence>
<gene>
    <name evidence="2" type="ORF">H4C47_27035</name>
</gene>
<dbReference type="EMBL" id="JACGDG010000047">
    <property type="protein sequence ID" value="MBA6119357.1"/>
    <property type="molecule type" value="Genomic_DNA"/>
</dbReference>
<comment type="caution">
    <text evidence="2">The sequence shown here is derived from an EMBL/GenBank/DDBJ whole genome shotgun (WGS) entry which is preliminary data.</text>
</comment>
<evidence type="ECO:0000313" key="2">
    <source>
        <dbReference type="EMBL" id="MBA6119357.1"/>
    </source>
</evidence>
<feature type="region of interest" description="Disordered" evidence="1">
    <location>
        <begin position="36"/>
        <end position="56"/>
    </location>
</feature>
<dbReference type="AlphaFoldDB" id="A0A7W2L6H7"/>